<dbReference type="Proteomes" id="UP000095287">
    <property type="component" value="Unplaced"/>
</dbReference>
<protein>
    <submittedName>
        <fullName evidence="2">Beta-galactosidase</fullName>
    </submittedName>
</protein>
<accession>A0A1I7YDA7</accession>
<proteinExistence type="predicted"/>
<evidence type="ECO:0000313" key="1">
    <source>
        <dbReference type="Proteomes" id="UP000095287"/>
    </source>
</evidence>
<reference evidence="2" key="1">
    <citation type="submission" date="2016-11" db="UniProtKB">
        <authorList>
            <consortium name="WormBaseParasite"/>
        </authorList>
    </citation>
    <scope>IDENTIFICATION</scope>
</reference>
<name>A0A1I7YDA7_9BILA</name>
<sequence length="877" mass="98381">MDALFRVWPKSLVFEYYIYFIASHSKPLTPRASGAGRRRAPGRHGPFFAEVFVADVAEGLFALGLSVSALLVSVFIVESPGPSRRIQSGPEGLPGSETLLESLTAPRSSASAGESAPQKESLSLVVPKVIVVDCAGSSLEALGIKDSWLPPDTCLQEKPQPFVERLSPAELQMSLRIPRSRSVDLGFIGQEKYLSRWSRENTPLDSADRYERNIRRSYTPCREIGSYKVVEDHRRPLSSYRARTPLGAVTAPYHTNINYYSESQPLRKYDVFQLRTWSYPIYKYIYGRDTHSTRPYSYTSHASACFGTTPKYTPPTMRADCQPMTSRRSYSGYSYLAGEHSFDIASRPYSLSTSHTKFWRSHVSSSEALPSTSFAPLTPQKDHFFSRSFPFLSSQFTTWTRCLNSSSRTFVSTYWTVAASGTAEVLVENRKGKLYAAARPVWEPHMGGVPWFLHKAVALDTVDLTFITNFDIRSHFSNGRKLPSSWKEITPDKLQKLVRFINPTTEGGHPVRYHWESSNRLDLTGFPGDITRELISLKLPVDSIWIGKDLGAEPHELFRNAGPLYKVSCGSLNLDERTLDAMIDKFVPVDDGSFTLKTPLSKKQLETLVVKCEMSDTKGMIRVRPEGSPSTSEITDVFDFDRYYSWVEVEGGVLTAVREGAAHKLRVKHSMFGEVDWMWTKKVSGRPRHSLDLSDVSATATGLREGDSRRLLDPSCRTVCLQSCWDPQARRQEATSSGPEAKELGVPEEAHWCPSKGNKLATTKHIQPPDLATREAWDDRLSLSLDFGDLIYPDRSSRSSFITCGRRSSKECASRQSNRSLKVFDISPGLPRAYTSESLYLFAVILQAADRIPKLELRLLVLLPHTLFGSSTPSTHF</sequence>
<evidence type="ECO:0000313" key="2">
    <source>
        <dbReference type="WBParaSite" id="L893_g15163.t2"/>
    </source>
</evidence>
<organism evidence="1 2">
    <name type="scientific">Steinernema glaseri</name>
    <dbReference type="NCBI Taxonomy" id="37863"/>
    <lineage>
        <taxon>Eukaryota</taxon>
        <taxon>Metazoa</taxon>
        <taxon>Ecdysozoa</taxon>
        <taxon>Nematoda</taxon>
        <taxon>Chromadorea</taxon>
        <taxon>Rhabditida</taxon>
        <taxon>Tylenchina</taxon>
        <taxon>Panagrolaimomorpha</taxon>
        <taxon>Strongyloidoidea</taxon>
        <taxon>Steinernematidae</taxon>
        <taxon>Steinernema</taxon>
    </lineage>
</organism>
<dbReference type="WBParaSite" id="L893_g15163.t2">
    <property type="protein sequence ID" value="L893_g15163.t2"/>
    <property type="gene ID" value="L893_g15163"/>
</dbReference>
<dbReference type="AlphaFoldDB" id="A0A1I7YDA7"/>
<keyword evidence="1" id="KW-1185">Reference proteome</keyword>